<comment type="caution">
    <text evidence="5">The sequence shown here is derived from an EMBL/GenBank/DDBJ whole genome shotgun (WGS) entry which is preliminary data.</text>
</comment>
<accession>A0A397SDI0</accession>
<dbReference type="GO" id="GO:0043813">
    <property type="term" value="F:phosphatidylinositol-3,5-bisphosphate 5-phosphatase activity"/>
    <property type="evidence" value="ECO:0007669"/>
    <property type="project" value="InterPro"/>
</dbReference>
<keyword evidence="2" id="KW-0378">Hydrolase</keyword>
<evidence type="ECO:0000259" key="4">
    <source>
        <dbReference type="PROSITE" id="PS50275"/>
    </source>
</evidence>
<gene>
    <name evidence="5" type="ORF">C1645_699406</name>
</gene>
<proteinExistence type="predicted"/>
<protein>
    <submittedName>
        <fullName evidence="5">SacI homology domain-containing protein</fullName>
    </submittedName>
</protein>
<organism evidence="5 6">
    <name type="scientific">Glomus cerebriforme</name>
    <dbReference type="NCBI Taxonomy" id="658196"/>
    <lineage>
        <taxon>Eukaryota</taxon>
        <taxon>Fungi</taxon>
        <taxon>Fungi incertae sedis</taxon>
        <taxon>Mucoromycota</taxon>
        <taxon>Glomeromycotina</taxon>
        <taxon>Glomeromycetes</taxon>
        <taxon>Glomerales</taxon>
        <taxon>Glomeraceae</taxon>
        <taxon>Glomus</taxon>
    </lineage>
</organism>
<dbReference type="InterPro" id="IPR043573">
    <property type="entry name" value="Fig4-like"/>
</dbReference>
<evidence type="ECO:0000256" key="1">
    <source>
        <dbReference type="ARBA" id="ARBA00004308"/>
    </source>
</evidence>
<keyword evidence="3" id="KW-0472">Membrane</keyword>
<evidence type="ECO:0000256" key="3">
    <source>
        <dbReference type="ARBA" id="ARBA00023136"/>
    </source>
</evidence>
<sequence length="672" mass="78337">MKQQFLGRLSAPPSTEFFDSNSNKVDRLVLNKFTLYETKTNYYVVGSNQSDNRFRILKIDRTTPTELNVIEDDVIYSKIEIMDTLSYLEEGNKTSGGLNKVLSAYGIVGFIKFTDGYYISLITKRSAVALIGGHYIYHIDETTLRPIGQRTKPEKNSDEYKYINIFNNVDLTKNFYFSYTYDITHTLQHNMTRPPNRRNFSYNEMFVWNSYLLENGFRSLKNNSDWILPIIHGFVDQSKISIFGRNIVVTLIARRSRYFAGARFLKRGVNDQGYVANDVETEQIVSEMSTTSFHRSGLHDNPYYTSYVQHRGSIPLFWSQDVNLAPKPPIEINFRDPFFAAAALHFDNMFKRYGAPIIVLNLIKTKEKNPREGILGDEFAETMDYLSQFLPDKCLKYIAWDMSKARKGDDDVVDLMEGFAEEYLADTGFFHSGPEAWINKRRMYLRQNGIVRTNCIDCLDRTNAAQLIIGKCALGHQLYALGIIDKPWVPVDSDVVNMLTDMYHDHGDTIALQYGGSNLVNTIDSYRKINQWTSHSRDLIENLRRYYNNAFADAEKQDAINLFLGNFVPEKGKINLWDLPNDYYLHNEDPRYKRQRRSYIHWWTKDVLQVKDDQQLDVSRYQLVPRLARQFDDETDPYSGYWIEYYRPRLFTSFEKLFASNMNSTTKYIPAT</sequence>
<feature type="domain" description="SAC" evidence="4">
    <location>
        <begin position="166"/>
        <end position="516"/>
    </location>
</feature>
<dbReference type="PANTHER" id="PTHR45738">
    <property type="entry name" value="POLYPHOSPHOINOSITIDE PHOSPHATASE"/>
    <property type="match status" value="1"/>
</dbReference>
<reference evidence="5 6" key="1">
    <citation type="submission" date="2018-06" db="EMBL/GenBank/DDBJ databases">
        <title>Comparative genomics reveals the genomic features of Rhizophagus irregularis, R. cerebriforme, R. diaphanum and Gigaspora rosea, and their symbiotic lifestyle signature.</title>
        <authorList>
            <person name="Morin E."/>
            <person name="San Clemente H."/>
            <person name="Chen E.C.H."/>
            <person name="De La Providencia I."/>
            <person name="Hainaut M."/>
            <person name="Kuo A."/>
            <person name="Kohler A."/>
            <person name="Murat C."/>
            <person name="Tang N."/>
            <person name="Roy S."/>
            <person name="Loubradou J."/>
            <person name="Henrissat B."/>
            <person name="Grigoriev I.V."/>
            <person name="Corradi N."/>
            <person name="Roux C."/>
            <person name="Martin F.M."/>
        </authorList>
    </citation>
    <scope>NUCLEOTIDE SEQUENCE [LARGE SCALE GENOMIC DNA]</scope>
    <source>
        <strain evidence="5 6">DAOM 227022</strain>
    </source>
</reference>
<dbReference type="PROSITE" id="PS50275">
    <property type="entry name" value="SAC"/>
    <property type="match status" value="1"/>
</dbReference>
<dbReference type="EMBL" id="QKYT01000562">
    <property type="protein sequence ID" value="RIA83552.1"/>
    <property type="molecule type" value="Genomic_DNA"/>
</dbReference>
<evidence type="ECO:0000313" key="5">
    <source>
        <dbReference type="EMBL" id="RIA83552.1"/>
    </source>
</evidence>
<dbReference type="AlphaFoldDB" id="A0A397SDI0"/>
<dbReference type="InterPro" id="IPR002013">
    <property type="entry name" value="SAC_dom"/>
</dbReference>
<name>A0A397SDI0_9GLOM</name>
<dbReference type="Proteomes" id="UP000265703">
    <property type="component" value="Unassembled WGS sequence"/>
</dbReference>
<comment type="subcellular location">
    <subcellularLocation>
        <location evidence="1">Endomembrane system</location>
    </subcellularLocation>
</comment>
<dbReference type="Pfam" id="PF02383">
    <property type="entry name" value="Syja_N"/>
    <property type="match status" value="1"/>
</dbReference>
<evidence type="ECO:0000256" key="2">
    <source>
        <dbReference type="ARBA" id="ARBA00022801"/>
    </source>
</evidence>
<dbReference type="GO" id="GO:0046856">
    <property type="term" value="P:phosphatidylinositol dephosphorylation"/>
    <property type="evidence" value="ECO:0007669"/>
    <property type="project" value="InterPro"/>
</dbReference>
<dbReference type="PANTHER" id="PTHR45738:SF5">
    <property type="entry name" value="POLYPHOSPHOINOSITIDE PHOSPHATASE"/>
    <property type="match status" value="1"/>
</dbReference>
<dbReference type="OrthoDB" id="405996at2759"/>
<dbReference type="STRING" id="658196.A0A397SDI0"/>
<dbReference type="GO" id="GO:0012505">
    <property type="term" value="C:endomembrane system"/>
    <property type="evidence" value="ECO:0007669"/>
    <property type="project" value="UniProtKB-SubCell"/>
</dbReference>
<keyword evidence="6" id="KW-1185">Reference proteome</keyword>
<evidence type="ECO:0000313" key="6">
    <source>
        <dbReference type="Proteomes" id="UP000265703"/>
    </source>
</evidence>